<gene>
    <name evidence="1" type="ORF">CEN92_479</name>
</gene>
<organism evidence="1 2">
    <name type="scientific">Candidatus Berkelbacteria bacterium Licking1014_96</name>
    <dbReference type="NCBI Taxonomy" id="2017149"/>
    <lineage>
        <taxon>Bacteria</taxon>
        <taxon>Candidatus Berkelbacteria</taxon>
    </lineage>
</organism>
<name>A0A554LBQ8_9BACT</name>
<dbReference type="Proteomes" id="UP000318296">
    <property type="component" value="Unassembled WGS sequence"/>
</dbReference>
<dbReference type="AlphaFoldDB" id="A0A554LBQ8"/>
<accession>A0A554LBQ8</accession>
<evidence type="ECO:0000313" key="2">
    <source>
        <dbReference type="Proteomes" id="UP000318296"/>
    </source>
</evidence>
<protein>
    <submittedName>
        <fullName evidence="1">Uncharacterized protein</fullName>
    </submittedName>
</protein>
<reference evidence="1 2" key="1">
    <citation type="submission" date="2017-07" db="EMBL/GenBank/DDBJ databases">
        <title>Mechanisms for carbon and nitrogen cycling indicate functional differentiation within the Candidate Phyla Radiation.</title>
        <authorList>
            <person name="Danczak R.E."/>
            <person name="Johnston M.D."/>
            <person name="Kenah C."/>
            <person name="Slattery M."/>
            <person name="Wrighton K.C."/>
            <person name="Wilkins M.J."/>
        </authorList>
    </citation>
    <scope>NUCLEOTIDE SEQUENCE [LARGE SCALE GENOMIC DNA]</scope>
    <source>
        <strain evidence="1">Licking1014_96</strain>
    </source>
</reference>
<evidence type="ECO:0000313" key="1">
    <source>
        <dbReference type="EMBL" id="TSC90312.1"/>
    </source>
</evidence>
<feature type="non-terminal residue" evidence="1">
    <location>
        <position position="1"/>
    </location>
</feature>
<proteinExistence type="predicted"/>
<comment type="caution">
    <text evidence="1">The sequence shown here is derived from an EMBL/GenBank/DDBJ whole genome shotgun (WGS) entry which is preliminary data.</text>
</comment>
<sequence length="100" mass="11115">INKVKKLEQKPTLFDVLADGKPVLHLRISQNGSREDLQKIKEILSFSAGESAVVLHLPEAGQFKQVRITSKVKIDEDLLARLKALLGKDSVKVKEKTLVS</sequence>
<dbReference type="EMBL" id="VMGH01000085">
    <property type="protein sequence ID" value="TSC90312.1"/>
    <property type="molecule type" value="Genomic_DNA"/>
</dbReference>